<reference evidence="1" key="1">
    <citation type="submission" date="2023-04" db="EMBL/GenBank/DDBJ databases">
        <title>Draft Genome sequencing of Naganishia species isolated from polar environments using Oxford Nanopore Technology.</title>
        <authorList>
            <person name="Leo P."/>
            <person name="Venkateswaran K."/>
        </authorList>
    </citation>
    <scope>NUCLEOTIDE SEQUENCE</scope>
    <source>
        <strain evidence="1">DBVPG 5303</strain>
    </source>
</reference>
<dbReference type="Proteomes" id="UP001234202">
    <property type="component" value="Unassembled WGS sequence"/>
</dbReference>
<name>A0ACC2XR20_9TREE</name>
<sequence>MNLSNPTATKQATSCPYTVNKRYLHVESGLPLTVRYIGPLPPSLTADHDKPSDVITWIGVEWDDPSRGKHSGTYRDVHVFHTRVPGAASFLKFKPIKRHTQPPTSTSFRVSEKHNDLQLLDPGIGLFQAIYERYISSNDATAGEAPVDKIVLGSSNGHILVEMPNIDKVLRRLRKGLEPASECQTSQNGGDAVSLGIKEVGLEGEWVYGMDVVSDTTEDDVKYRSDAKQWMTLKGKLTSTTITTERVELQYLTPTTSRSRSSGTLTDMLESFQVVLFSSAFPAMRTLDVAGNPLLDVSTTGRRQVSELPIQFPANLAEIDTLDASGCSLKNWADAEGLLRQLPRLQSLNLSENPMASIGRPSPSADLSALPPIHTLILRGSQVRDWESIDNLHAMFGASLRTFKYSLSGDSQDDLHYQESGKRKWFQGRSDDRVFLIAKLGGLENLNGTTITKQERTDAERFYLTQAVKELGPGADEAPGWGRLKKLKAKHGASDTVGVNAAAHITLKSKMMDIRIEAADLGFEPFTISILPTAPMKLLKTKIARQLGVPLGSDFALAVREAGDGETRDVVVDERANVASLELANEDALSVGIK</sequence>
<comment type="caution">
    <text evidence="1">The sequence shown here is derived from an EMBL/GenBank/DDBJ whole genome shotgun (WGS) entry which is preliminary data.</text>
</comment>
<evidence type="ECO:0000313" key="2">
    <source>
        <dbReference type="Proteomes" id="UP001234202"/>
    </source>
</evidence>
<organism evidence="1 2">
    <name type="scientific">Naganishia onofrii</name>
    <dbReference type="NCBI Taxonomy" id="1851511"/>
    <lineage>
        <taxon>Eukaryota</taxon>
        <taxon>Fungi</taxon>
        <taxon>Dikarya</taxon>
        <taxon>Basidiomycota</taxon>
        <taxon>Agaricomycotina</taxon>
        <taxon>Tremellomycetes</taxon>
        <taxon>Filobasidiales</taxon>
        <taxon>Filobasidiaceae</taxon>
        <taxon>Naganishia</taxon>
    </lineage>
</organism>
<keyword evidence="2" id="KW-1185">Reference proteome</keyword>
<accession>A0ACC2XR20</accession>
<protein>
    <submittedName>
        <fullName evidence="1">Uncharacterized protein</fullName>
    </submittedName>
</protein>
<dbReference type="EMBL" id="JASBWV010000007">
    <property type="protein sequence ID" value="KAJ9125759.1"/>
    <property type="molecule type" value="Genomic_DNA"/>
</dbReference>
<evidence type="ECO:0000313" key="1">
    <source>
        <dbReference type="EMBL" id="KAJ9125759.1"/>
    </source>
</evidence>
<proteinExistence type="predicted"/>
<gene>
    <name evidence="1" type="ORF">QFC24_002543</name>
</gene>